<dbReference type="AlphaFoldDB" id="A0A1C4BTH9"/>
<dbReference type="InterPro" id="IPR012338">
    <property type="entry name" value="Beta-lactam/transpept-like"/>
</dbReference>
<dbReference type="PANTHER" id="PTHR35333:SF3">
    <property type="entry name" value="BETA-LACTAMASE-TYPE TRANSPEPTIDASE FOLD CONTAINING PROTEIN"/>
    <property type="match status" value="1"/>
</dbReference>
<name>A0A1C4BTH9_9BACI</name>
<organism evidence="2 3">
    <name type="scientific">[Bacillus] enclensis</name>
    <dbReference type="NCBI Taxonomy" id="1402860"/>
    <lineage>
        <taxon>Bacteria</taxon>
        <taxon>Bacillati</taxon>
        <taxon>Bacillota</taxon>
        <taxon>Bacilli</taxon>
        <taxon>Bacillales</taxon>
        <taxon>Bacillaceae</taxon>
        <taxon>Rossellomorea</taxon>
    </lineage>
</organism>
<accession>A0A1C4BTH9</accession>
<evidence type="ECO:0000259" key="1">
    <source>
        <dbReference type="Pfam" id="PF13354"/>
    </source>
</evidence>
<dbReference type="GO" id="GO:0046677">
    <property type="term" value="P:response to antibiotic"/>
    <property type="evidence" value="ECO:0007669"/>
    <property type="project" value="InterPro"/>
</dbReference>
<dbReference type="Proteomes" id="UP000181997">
    <property type="component" value="Unassembled WGS sequence"/>
</dbReference>
<dbReference type="InterPro" id="IPR000871">
    <property type="entry name" value="Beta-lactam_class-A"/>
</dbReference>
<dbReference type="RefSeq" id="WP_082641677.1">
    <property type="nucleotide sequence ID" value="NZ_FMAU01000002.1"/>
</dbReference>
<dbReference type="Gene3D" id="3.40.710.10">
    <property type="entry name" value="DD-peptidase/beta-lactamase superfamily"/>
    <property type="match status" value="1"/>
</dbReference>
<sequence>MDRMKEKDKFLERQIHELVEGVEGRISLNIELPAHTIQLHSDVPYSAASLIKLPILLEGFRQIQERKLDPEEVIPVTQEDKVGGAGVLSHLSPHTKVTVHDLLTLMIIVSDNTASNLLIDRMGMDSINGMCRLLGLEQTKLNRRLMDFEALESGVDNHISATDAVKCLKAMENEVLFQLSSRESMIRILQNQQFYQKLPGSIDRNRVFTANKTGELPGVEHDSAIIRYNQKTVYAAVLIDELKDSSEGSGLIMKVGKCLNDYLLT</sequence>
<dbReference type="OrthoDB" id="9775096at2"/>
<dbReference type="InterPro" id="IPR045155">
    <property type="entry name" value="Beta-lactam_cat"/>
</dbReference>
<feature type="domain" description="Beta-lactamase class A catalytic" evidence="1">
    <location>
        <begin position="37"/>
        <end position="238"/>
    </location>
</feature>
<proteinExistence type="predicted"/>
<dbReference type="Pfam" id="PF13354">
    <property type="entry name" value="Beta-lactamase2"/>
    <property type="match status" value="1"/>
</dbReference>
<evidence type="ECO:0000313" key="2">
    <source>
        <dbReference type="EMBL" id="SCC10221.1"/>
    </source>
</evidence>
<protein>
    <submittedName>
        <fullName evidence="2">Beta-lactamase class A</fullName>
    </submittedName>
</protein>
<dbReference type="GO" id="GO:0030655">
    <property type="term" value="P:beta-lactam antibiotic catabolic process"/>
    <property type="evidence" value="ECO:0007669"/>
    <property type="project" value="InterPro"/>
</dbReference>
<dbReference type="EMBL" id="FMAU01000002">
    <property type="protein sequence ID" value="SCC10221.1"/>
    <property type="molecule type" value="Genomic_DNA"/>
</dbReference>
<dbReference type="GO" id="GO:0008800">
    <property type="term" value="F:beta-lactamase activity"/>
    <property type="evidence" value="ECO:0007669"/>
    <property type="project" value="InterPro"/>
</dbReference>
<keyword evidence="3" id="KW-1185">Reference proteome</keyword>
<evidence type="ECO:0000313" key="3">
    <source>
        <dbReference type="Proteomes" id="UP000181997"/>
    </source>
</evidence>
<dbReference type="PANTHER" id="PTHR35333">
    <property type="entry name" value="BETA-LACTAMASE"/>
    <property type="match status" value="1"/>
</dbReference>
<gene>
    <name evidence="2" type="ORF">GA0061094_2505</name>
</gene>
<reference evidence="3" key="1">
    <citation type="submission" date="2016-08" db="EMBL/GenBank/DDBJ databases">
        <authorList>
            <person name="Varghese N."/>
            <person name="Submissions Spin"/>
        </authorList>
    </citation>
    <scope>NUCLEOTIDE SEQUENCE [LARGE SCALE GENOMIC DNA]</scope>
    <source>
        <strain evidence="3">SGD-1123</strain>
    </source>
</reference>
<dbReference type="SUPFAM" id="SSF56601">
    <property type="entry name" value="beta-lactamase/transpeptidase-like"/>
    <property type="match status" value="1"/>
</dbReference>